<dbReference type="CDD" id="cd19164">
    <property type="entry name" value="AKR_ARA2"/>
    <property type="match status" value="1"/>
</dbReference>
<dbReference type="OrthoDB" id="5286008at2759"/>
<dbReference type="Pfam" id="PF00248">
    <property type="entry name" value="Aldo_ket_red"/>
    <property type="match status" value="1"/>
</dbReference>
<dbReference type="OMA" id="FPRSSYK"/>
<dbReference type="InterPro" id="IPR020471">
    <property type="entry name" value="AKR"/>
</dbReference>
<evidence type="ECO:0000313" key="3">
    <source>
        <dbReference type="EMBL" id="GAP93372.1"/>
    </source>
</evidence>
<dbReference type="Proteomes" id="UP000054516">
    <property type="component" value="Unassembled WGS sequence"/>
</dbReference>
<dbReference type="AlphaFoldDB" id="A0A1W2TXG6"/>
<dbReference type="PANTHER" id="PTHR42686">
    <property type="entry name" value="GH17980P-RELATED"/>
    <property type="match status" value="1"/>
</dbReference>
<organism evidence="3">
    <name type="scientific">Rosellinia necatrix</name>
    <name type="common">White root-rot fungus</name>
    <dbReference type="NCBI Taxonomy" id="77044"/>
    <lineage>
        <taxon>Eukaryota</taxon>
        <taxon>Fungi</taxon>
        <taxon>Dikarya</taxon>
        <taxon>Ascomycota</taxon>
        <taxon>Pezizomycotina</taxon>
        <taxon>Sordariomycetes</taxon>
        <taxon>Xylariomycetidae</taxon>
        <taxon>Xylariales</taxon>
        <taxon>Xylariaceae</taxon>
        <taxon>Rosellinia</taxon>
    </lineage>
</organism>
<evidence type="ECO:0000313" key="4">
    <source>
        <dbReference type="Proteomes" id="UP000054516"/>
    </source>
</evidence>
<keyword evidence="1" id="KW-0560">Oxidoreductase</keyword>
<dbReference type="EMBL" id="DF977562">
    <property type="protein sequence ID" value="GAP93372.1"/>
    <property type="molecule type" value="Genomic_DNA"/>
</dbReference>
<feature type="domain" description="NADP-dependent oxidoreductase" evidence="2">
    <location>
        <begin position="22"/>
        <end position="324"/>
    </location>
</feature>
<dbReference type="SUPFAM" id="SSF51430">
    <property type="entry name" value="NAD(P)-linked oxidoreductase"/>
    <property type="match status" value="1"/>
</dbReference>
<dbReference type="InterPro" id="IPR023210">
    <property type="entry name" value="NADP_OxRdtase_dom"/>
</dbReference>
<evidence type="ECO:0000256" key="1">
    <source>
        <dbReference type="ARBA" id="ARBA00023002"/>
    </source>
</evidence>
<gene>
    <name evidence="3" type="ORF">SAMD00023353_11700110</name>
</gene>
<keyword evidence="4" id="KW-1185">Reference proteome</keyword>
<proteinExistence type="predicted"/>
<dbReference type="STRING" id="77044.A0A1W2TXG6"/>
<dbReference type="GO" id="GO:0045290">
    <property type="term" value="F:D-arabinose 1-dehydrogenase [NAD(P)+] activity"/>
    <property type="evidence" value="ECO:0007669"/>
    <property type="project" value="InterPro"/>
</dbReference>
<sequence>MEPLLSESSRRTRPQLHHVIPPLIMGTATFNTQYVPDPFNLPAASIVARALDLGVSAFDTSPYYGPSEAILGGALAHASVTSRHPRSSYFLVTKAGRIAGDEFDYSPAWVRYSVCRSLERLRTPYLDLVYAHDVEFVSPAEVLAAVRELRRLRDEHGLIRYVGISGYPVARLCDLAEMVLRETGEPLDAVLSYSHFTVQNTTLGDAGGAMRRFERAGVDVVLNASMLGMGLLTTRGADAGPMASWHPSPEGLRRACQDLVPVAVDAGEKLEVVAIRWALDNWSTAGAARGSSAAGLPAGTRVGVSVMGISNIAELEETCRVFKSVIEGLEPESADSDLMNRRQWSRDRRLKIQAVVERMWNVLGTWKDYSWSSPDPSFTNTRKATDMGVTPDDGILAKHKLRPVSQIDVKKVPAML</sequence>
<name>A0A1W2TXG6_ROSNE</name>
<dbReference type="InterPro" id="IPR044480">
    <property type="entry name" value="Ara2-like"/>
</dbReference>
<protein>
    <submittedName>
        <fullName evidence="3">Putative L-fucose dehydrogenase</fullName>
    </submittedName>
</protein>
<dbReference type="Gene3D" id="3.20.20.100">
    <property type="entry name" value="NADP-dependent oxidoreductase domain"/>
    <property type="match status" value="1"/>
</dbReference>
<dbReference type="InterPro" id="IPR036812">
    <property type="entry name" value="NAD(P)_OxRdtase_dom_sf"/>
</dbReference>
<accession>A0A1W2TXG6</accession>
<dbReference type="GO" id="GO:0070485">
    <property type="term" value="P:dehydro-D-arabinono-1,4-lactone biosynthetic process"/>
    <property type="evidence" value="ECO:0007669"/>
    <property type="project" value="TreeGrafter"/>
</dbReference>
<evidence type="ECO:0000259" key="2">
    <source>
        <dbReference type="Pfam" id="PF00248"/>
    </source>
</evidence>
<dbReference type="FunFam" id="3.20.20.100:FF:000037">
    <property type="entry name" value="L-galactose dehydrogenase (L-GalDH)"/>
    <property type="match status" value="1"/>
</dbReference>
<dbReference type="PANTHER" id="PTHR42686:SF1">
    <property type="entry name" value="GH17980P-RELATED"/>
    <property type="match status" value="1"/>
</dbReference>
<reference evidence="3" key="1">
    <citation type="submission" date="2016-03" db="EMBL/GenBank/DDBJ databases">
        <title>Draft genome sequence of Rosellinia necatrix.</title>
        <authorList>
            <person name="Kanematsu S."/>
        </authorList>
    </citation>
    <scope>NUCLEOTIDE SEQUENCE [LARGE SCALE GENOMIC DNA]</scope>
    <source>
        <strain evidence="3">W97</strain>
    </source>
</reference>
<dbReference type="GO" id="GO:0005829">
    <property type="term" value="C:cytosol"/>
    <property type="evidence" value="ECO:0007669"/>
    <property type="project" value="TreeGrafter"/>
</dbReference>